<feature type="region of interest" description="Disordered" evidence="1">
    <location>
        <begin position="374"/>
        <end position="394"/>
    </location>
</feature>
<feature type="domain" description="FCP1 homology" evidence="2">
    <location>
        <begin position="352"/>
        <end position="537"/>
    </location>
</feature>
<dbReference type="InterPro" id="IPR036412">
    <property type="entry name" value="HAD-like_sf"/>
</dbReference>
<proteinExistence type="predicted"/>
<keyword evidence="4" id="KW-1185">Reference proteome</keyword>
<dbReference type="InterPro" id="IPR004274">
    <property type="entry name" value="FCP1_dom"/>
</dbReference>
<feature type="compositionally biased region" description="Polar residues" evidence="1">
    <location>
        <begin position="823"/>
        <end position="832"/>
    </location>
</feature>
<dbReference type="Pfam" id="PF03031">
    <property type="entry name" value="NIF"/>
    <property type="match status" value="1"/>
</dbReference>
<name>A0A077ZYN2_STYLE</name>
<evidence type="ECO:0000256" key="1">
    <source>
        <dbReference type="SAM" id="MobiDB-lite"/>
    </source>
</evidence>
<evidence type="ECO:0000313" key="4">
    <source>
        <dbReference type="Proteomes" id="UP000039865"/>
    </source>
</evidence>
<dbReference type="CDD" id="cd07521">
    <property type="entry name" value="HAD_FCP1-like"/>
    <property type="match status" value="1"/>
</dbReference>
<gene>
    <name evidence="3" type="primary">Contig15754.g16787</name>
    <name evidence="3" type="ORF">STYLEM_3980</name>
</gene>
<organism evidence="3 4">
    <name type="scientific">Stylonychia lemnae</name>
    <name type="common">Ciliate</name>
    <dbReference type="NCBI Taxonomy" id="5949"/>
    <lineage>
        <taxon>Eukaryota</taxon>
        <taxon>Sar</taxon>
        <taxon>Alveolata</taxon>
        <taxon>Ciliophora</taxon>
        <taxon>Intramacronucleata</taxon>
        <taxon>Spirotrichea</taxon>
        <taxon>Stichotrichia</taxon>
        <taxon>Sporadotrichida</taxon>
        <taxon>Oxytrichidae</taxon>
        <taxon>Stylonychinae</taxon>
        <taxon>Stylonychia</taxon>
    </lineage>
</organism>
<dbReference type="Gene3D" id="3.40.50.1000">
    <property type="entry name" value="HAD superfamily/HAD-like"/>
    <property type="match status" value="1"/>
</dbReference>
<protein>
    <submittedName>
        <fullName evidence="3">Nli interacting factor-like phosphatase family protein</fullName>
    </submittedName>
</protein>
<dbReference type="Proteomes" id="UP000039865">
    <property type="component" value="Unassembled WGS sequence"/>
</dbReference>
<feature type="region of interest" description="Disordered" evidence="1">
    <location>
        <begin position="679"/>
        <end position="698"/>
    </location>
</feature>
<dbReference type="SMART" id="SM00577">
    <property type="entry name" value="CPDc"/>
    <property type="match status" value="1"/>
</dbReference>
<dbReference type="InterPro" id="IPR023214">
    <property type="entry name" value="HAD_sf"/>
</dbReference>
<evidence type="ECO:0000259" key="2">
    <source>
        <dbReference type="PROSITE" id="PS50969"/>
    </source>
</evidence>
<dbReference type="InParanoid" id="A0A077ZYN2"/>
<dbReference type="PANTHER" id="PTHR12210">
    <property type="entry name" value="DULLARD PROTEIN PHOSPHATASE"/>
    <property type="match status" value="1"/>
</dbReference>
<accession>A0A077ZYN2</accession>
<dbReference type="SUPFAM" id="SSF56784">
    <property type="entry name" value="HAD-like"/>
    <property type="match status" value="1"/>
</dbReference>
<reference evidence="3 4" key="1">
    <citation type="submission" date="2014-06" db="EMBL/GenBank/DDBJ databases">
        <authorList>
            <person name="Swart Estienne"/>
        </authorList>
    </citation>
    <scope>NUCLEOTIDE SEQUENCE [LARGE SCALE GENOMIC DNA]</scope>
    <source>
        <strain evidence="3 4">130c</strain>
    </source>
</reference>
<feature type="region of interest" description="Disordered" evidence="1">
    <location>
        <begin position="820"/>
        <end position="840"/>
    </location>
</feature>
<evidence type="ECO:0000313" key="3">
    <source>
        <dbReference type="EMBL" id="CDW74995.1"/>
    </source>
</evidence>
<dbReference type="AlphaFoldDB" id="A0A077ZYN2"/>
<dbReference type="PROSITE" id="PS50969">
    <property type="entry name" value="FCP1"/>
    <property type="match status" value="1"/>
</dbReference>
<dbReference type="InterPro" id="IPR050365">
    <property type="entry name" value="TIM50"/>
</dbReference>
<sequence length="840" mass="98071">MYTFQVNHTTIRSESDLNSLSDKSLNGQRTVINKTRPMNFQFRKQLKGAKSFQDEQIQELPQSRQIPLISKEFKHQKLQIRSSTIKHQHREMDSISEQVSNENVSNNSPILITIKSSSEDNSANSKRLLQDQNIDSAPTSDVIDFNHCGNKFPFNFNDAYAQQTGVDDAYTIFKKVHNNVETQLEQISQGSDTFIDDLLSYNGDILEDYSYHTKQSQVFSGSTYNQIRPRSKRYQKSSIQSEVNLRKSSFQKELGSPLPDNQILLPFQRQRKLTTNTKQGTASSRKSVVLHRKQPSESCIPQDILDSCDNHMSAQTYKNLTLQIFHQINYIKQIDRLPQIYDDQIIQFKYKKPGFNKLLIIDLDQTLINCHRRKQNQSNTSSEEENQDQSFEPQQNQVPLIPIQFVDTETGQVFKTEFSIRPFAIDFLRQANQRFEVAIFTAGFDWYANPILDKLDPDGELIQHRFFRNHCTYVEEQGFYVKDLRIFKGLDLKDALIIDDNVYSFAFHLDNGVPIVPFFGDKEDKEMIKVIKYLKSIQDKDDLRIINNKVFQLKKILRSNISNFIKYYDLDVISEQQKKEDEKSIDREQSILLQQNQPCNEILSNVQQEDENNSMTVEILDNILIDDKSYFNNNDGKECLTAELNKRSFLSQTKNIFRSQNDEELENDFFDEMQNHHNQTTLENEESERREKSFHSYPSKKLQQKVGIKKAISSISLMSQHLLHYVPQLKSQSLIQEEIQSFIKPPKRTNDNQLSKQTTQFSKNISTVSKSIESDLDNWQKAYQKICKNGNINDLIRFSQLDKLSNNSKQNKQLYMQKHFSYPNVSNVPQQTRNKRLHSE</sequence>
<dbReference type="EMBL" id="CCKQ01003853">
    <property type="protein sequence ID" value="CDW74995.1"/>
    <property type="molecule type" value="Genomic_DNA"/>
</dbReference>
<dbReference type="OrthoDB" id="277011at2759"/>